<protein>
    <submittedName>
        <fullName evidence="1">Uncharacterized protein</fullName>
    </submittedName>
</protein>
<name>A0A067MNY7_BOTB1</name>
<keyword evidence="2" id="KW-1185">Reference proteome</keyword>
<evidence type="ECO:0000313" key="1">
    <source>
        <dbReference type="EMBL" id="KDQ17264.1"/>
    </source>
</evidence>
<evidence type="ECO:0000313" key="2">
    <source>
        <dbReference type="Proteomes" id="UP000027195"/>
    </source>
</evidence>
<proteinExistence type="predicted"/>
<accession>A0A067MNY7</accession>
<dbReference type="EMBL" id="KL198024">
    <property type="protein sequence ID" value="KDQ17264.1"/>
    <property type="molecule type" value="Genomic_DNA"/>
</dbReference>
<dbReference type="Proteomes" id="UP000027195">
    <property type="component" value="Unassembled WGS sequence"/>
</dbReference>
<organism evidence="1 2">
    <name type="scientific">Botryobasidium botryosum (strain FD-172 SS1)</name>
    <dbReference type="NCBI Taxonomy" id="930990"/>
    <lineage>
        <taxon>Eukaryota</taxon>
        <taxon>Fungi</taxon>
        <taxon>Dikarya</taxon>
        <taxon>Basidiomycota</taxon>
        <taxon>Agaricomycotina</taxon>
        <taxon>Agaricomycetes</taxon>
        <taxon>Cantharellales</taxon>
        <taxon>Botryobasidiaceae</taxon>
        <taxon>Botryobasidium</taxon>
    </lineage>
</organism>
<dbReference type="AlphaFoldDB" id="A0A067MNY7"/>
<sequence length="65" mass="7243">MLASAKRCSVYAEETGEPRNTAIKKRRLMWRASVVRSSNACDFSHVKSTGCGTHLVSNSERSTPW</sequence>
<dbReference type="InParanoid" id="A0A067MNY7"/>
<gene>
    <name evidence="1" type="ORF">BOTBODRAFT_601698</name>
</gene>
<reference evidence="2" key="1">
    <citation type="journal article" date="2014" name="Proc. Natl. Acad. Sci. U.S.A.">
        <title>Extensive sampling of basidiomycete genomes demonstrates inadequacy of the white-rot/brown-rot paradigm for wood decay fungi.</title>
        <authorList>
            <person name="Riley R."/>
            <person name="Salamov A.A."/>
            <person name="Brown D.W."/>
            <person name="Nagy L.G."/>
            <person name="Floudas D."/>
            <person name="Held B.W."/>
            <person name="Levasseur A."/>
            <person name="Lombard V."/>
            <person name="Morin E."/>
            <person name="Otillar R."/>
            <person name="Lindquist E.A."/>
            <person name="Sun H."/>
            <person name="LaButti K.M."/>
            <person name="Schmutz J."/>
            <person name="Jabbour D."/>
            <person name="Luo H."/>
            <person name="Baker S.E."/>
            <person name="Pisabarro A.G."/>
            <person name="Walton J.D."/>
            <person name="Blanchette R.A."/>
            <person name="Henrissat B."/>
            <person name="Martin F."/>
            <person name="Cullen D."/>
            <person name="Hibbett D.S."/>
            <person name="Grigoriev I.V."/>
        </authorList>
    </citation>
    <scope>NUCLEOTIDE SEQUENCE [LARGE SCALE GENOMIC DNA]</scope>
    <source>
        <strain evidence="2">FD-172 SS1</strain>
    </source>
</reference>
<dbReference type="HOGENOM" id="CLU_2849391_0_0_1"/>